<dbReference type="Proteomes" id="UP001177003">
    <property type="component" value="Chromosome 5"/>
</dbReference>
<dbReference type="InterPro" id="IPR050459">
    <property type="entry name" value="WD_repeat_RBAP46/RBAP48/MSI1"/>
</dbReference>
<gene>
    <name evidence="3" type="ORF">LSALG_LOCUS24563</name>
</gene>
<keyword evidence="2" id="KW-0677">Repeat</keyword>
<protein>
    <submittedName>
        <fullName evidence="3">Uncharacterized protein</fullName>
    </submittedName>
</protein>
<accession>A0AA35Z383</accession>
<proteinExistence type="predicted"/>
<dbReference type="InterPro" id="IPR015943">
    <property type="entry name" value="WD40/YVTN_repeat-like_dom_sf"/>
</dbReference>
<evidence type="ECO:0000313" key="3">
    <source>
        <dbReference type="EMBL" id="CAI9285074.1"/>
    </source>
</evidence>
<dbReference type="SUPFAM" id="SSF50960">
    <property type="entry name" value="TolB, C-terminal domain"/>
    <property type="match status" value="1"/>
</dbReference>
<name>A0AA35Z383_LACSI</name>
<evidence type="ECO:0000256" key="1">
    <source>
        <dbReference type="ARBA" id="ARBA00022574"/>
    </source>
</evidence>
<evidence type="ECO:0000256" key="2">
    <source>
        <dbReference type="ARBA" id="ARBA00022737"/>
    </source>
</evidence>
<sequence>MKNRNFAPLASRLHLIITFETSALETQMTKLKAMLDQETWVEWSPDKSSIFGSSAEDGVLNIWDHNKVGERSGPASKFAPGLLFRHSGHSVSDDGESTGGGGTLQIWRMIDLIHRPQEEVLLSFIPRFSSHLWKALVLKTKQDMDIQDRELVNDWLMIIVYKERGFG</sequence>
<evidence type="ECO:0000313" key="4">
    <source>
        <dbReference type="Proteomes" id="UP001177003"/>
    </source>
</evidence>
<reference evidence="3" key="1">
    <citation type="submission" date="2023-04" db="EMBL/GenBank/DDBJ databases">
        <authorList>
            <person name="Vijverberg K."/>
            <person name="Xiong W."/>
            <person name="Schranz E."/>
        </authorList>
    </citation>
    <scope>NUCLEOTIDE SEQUENCE</scope>
</reference>
<organism evidence="3 4">
    <name type="scientific">Lactuca saligna</name>
    <name type="common">Willowleaf lettuce</name>
    <dbReference type="NCBI Taxonomy" id="75948"/>
    <lineage>
        <taxon>Eukaryota</taxon>
        <taxon>Viridiplantae</taxon>
        <taxon>Streptophyta</taxon>
        <taxon>Embryophyta</taxon>
        <taxon>Tracheophyta</taxon>
        <taxon>Spermatophyta</taxon>
        <taxon>Magnoliopsida</taxon>
        <taxon>eudicotyledons</taxon>
        <taxon>Gunneridae</taxon>
        <taxon>Pentapetalae</taxon>
        <taxon>asterids</taxon>
        <taxon>campanulids</taxon>
        <taxon>Asterales</taxon>
        <taxon>Asteraceae</taxon>
        <taxon>Cichorioideae</taxon>
        <taxon>Cichorieae</taxon>
        <taxon>Lactucinae</taxon>
        <taxon>Lactuca</taxon>
    </lineage>
</organism>
<dbReference type="PANTHER" id="PTHR22850">
    <property type="entry name" value="WD40 REPEAT FAMILY"/>
    <property type="match status" value="1"/>
</dbReference>
<keyword evidence="4" id="KW-1185">Reference proteome</keyword>
<dbReference type="AlphaFoldDB" id="A0AA35Z383"/>
<dbReference type="Gene3D" id="2.130.10.10">
    <property type="entry name" value="YVTN repeat-like/Quinoprotein amine dehydrogenase"/>
    <property type="match status" value="1"/>
</dbReference>
<keyword evidence="1" id="KW-0853">WD repeat</keyword>
<dbReference type="EMBL" id="OX465081">
    <property type="protein sequence ID" value="CAI9285074.1"/>
    <property type="molecule type" value="Genomic_DNA"/>
</dbReference>